<proteinExistence type="predicted"/>
<dbReference type="InterPro" id="IPR009057">
    <property type="entry name" value="Homeodomain-like_sf"/>
</dbReference>
<dbReference type="Pfam" id="PF02311">
    <property type="entry name" value="AraC_binding"/>
    <property type="match status" value="1"/>
</dbReference>
<keyword evidence="2" id="KW-0238">DNA-binding</keyword>
<dbReference type="RefSeq" id="WP_158576293.1">
    <property type="nucleotide sequence ID" value="NZ_JAAINI010000032.1"/>
</dbReference>
<evidence type="ECO:0000256" key="1">
    <source>
        <dbReference type="ARBA" id="ARBA00023015"/>
    </source>
</evidence>
<dbReference type="GO" id="GO:0003700">
    <property type="term" value="F:DNA-binding transcription factor activity"/>
    <property type="evidence" value="ECO:0007669"/>
    <property type="project" value="InterPro"/>
</dbReference>
<sequence>MMLSAAKEKRQHGSMQVPYSYYDCRMPDYFPGVPLHWHGEMELNYIKRGTGYFQYEDRLLTAHAGDIFLIQPNLVHAILPAEQESMFYDTIVFHQNMLIGGYDDRSYTEILQPFFSARRRIQAPISPEHSGYAALSASVHQIFRCIRENSAVSDLLLKSELLRFFYLLAASPELCTDRPAMPAAAENLRPVLAYIQEHFADPITIEELARLSHLSKSYFMSCFKQTFGLGAVEYLTQLRIKAACEALRSTTRSVSEIAYDNGFRNLSNFNRQFRNKVGCTPQMYRKEFQNP</sequence>
<evidence type="ECO:0000313" key="5">
    <source>
        <dbReference type="EMBL" id="MBN2954319.1"/>
    </source>
</evidence>
<keyword evidence="1" id="KW-0805">Transcription regulation</keyword>
<dbReference type="InterPro" id="IPR003313">
    <property type="entry name" value="AraC-bd"/>
</dbReference>
<dbReference type="InterPro" id="IPR037923">
    <property type="entry name" value="HTH-like"/>
</dbReference>
<keyword evidence="3" id="KW-0804">Transcription</keyword>
<feature type="domain" description="HTH araC/xylS-type" evidence="4">
    <location>
        <begin position="189"/>
        <end position="287"/>
    </location>
</feature>
<dbReference type="InterPro" id="IPR018062">
    <property type="entry name" value="HTH_AraC-typ_CS"/>
</dbReference>
<evidence type="ECO:0000259" key="4">
    <source>
        <dbReference type="PROSITE" id="PS01124"/>
    </source>
</evidence>
<dbReference type="InterPro" id="IPR018060">
    <property type="entry name" value="HTH_AraC"/>
</dbReference>
<dbReference type="Pfam" id="PF12833">
    <property type="entry name" value="HTH_18"/>
    <property type="match status" value="1"/>
</dbReference>
<dbReference type="SUPFAM" id="SSF46689">
    <property type="entry name" value="Homeodomain-like"/>
    <property type="match status" value="2"/>
</dbReference>
<dbReference type="PROSITE" id="PS01124">
    <property type="entry name" value="HTH_ARAC_FAMILY_2"/>
    <property type="match status" value="1"/>
</dbReference>
<dbReference type="PRINTS" id="PR00032">
    <property type="entry name" value="HTHARAC"/>
</dbReference>
<dbReference type="PANTHER" id="PTHR43280">
    <property type="entry name" value="ARAC-FAMILY TRANSCRIPTIONAL REGULATOR"/>
    <property type="match status" value="1"/>
</dbReference>
<dbReference type="EMBL" id="JAFHBD010000062">
    <property type="protein sequence ID" value="MBN2954319.1"/>
    <property type="molecule type" value="Genomic_DNA"/>
</dbReference>
<evidence type="ECO:0000256" key="2">
    <source>
        <dbReference type="ARBA" id="ARBA00023125"/>
    </source>
</evidence>
<gene>
    <name evidence="5" type="ORF">JTJ23_12195</name>
</gene>
<dbReference type="PANTHER" id="PTHR43280:SF28">
    <property type="entry name" value="HTH-TYPE TRANSCRIPTIONAL ACTIVATOR RHAS"/>
    <property type="match status" value="1"/>
</dbReference>
<reference evidence="5" key="1">
    <citation type="submission" date="2021-02" db="EMBL/GenBank/DDBJ databases">
        <title>Metagenome-assembled genomes from human diarrheal sample B26.</title>
        <authorList>
            <person name="Ateba T.P."/>
            <person name="Alayande K.A."/>
            <person name="Mwanza M."/>
        </authorList>
    </citation>
    <scope>NUCLEOTIDE SEQUENCE</scope>
    <source>
        <strain evidence="5">06WH</strain>
    </source>
</reference>
<evidence type="ECO:0000256" key="3">
    <source>
        <dbReference type="ARBA" id="ARBA00023163"/>
    </source>
</evidence>
<dbReference type="InterPro" id="IPR020449">
    <property type="entry name" value="Tscrpt_reg_AraC-type_HTH"/>
</dbReference>
<dbReference type="Proteomes" id="UP000737612">
    <property type="component" value="Unassembled WGS sequence"/>
</dbReference>
<name>A0A939CGX8_9FIRM</name>
<dbReference type="Gene3D" id="1.10.10.60">
    <property type="entry name" value="Homeodomain-like"/>
    <property type="match status" value="2"/>
</dbReference>
<accession>A0A939CGX8</accession>
<dbReference type="PROSITE" id="PS00041">
    <property type="entry name" value="HTH_ARAC_FAMILY_1"/>
    <property type="match status" value="1"/>
</dbReference>
<protein>
    <submittedName>
        <fullName evidence="5">AraC family transcriptional regulator</fullName>
    </submittedName>
</protein>
<evidence type="ECO:0000313" key="6">
    <source>
        <dbReference type="Proteomes" id="UP000737612"/>
    </source>
</evidence>
<organism evidence="5 6">
    <name type="scientific">Fusicatenibacter saccharivorans</name>
    <dbReference type="NCBI Taxonomy" id="1150298"/>
    <lineage>
        <taxon>Bacteria</taxon>
        <taxon>Bacillati</taxon>
        <taxon>Bacillota</taxon>
        <taxon>Clostridia</taxon>
        <taxon>Lachnospirales</taxon>
        <taxon>Lachnospiraceae</taxon>
        <taxon>Fusicatenibacter</taxon>
    </lineage>
</organism>
<comment type="caution">
    <text evidence="5">The sequence shown here is derived from an EMBL/GenBank/DDBJ whole genome shotgun (WGS) entry which is preliminary data.</text>
</comment>
<dbReference type="InterPro" id="IPR014710">
    <property type="entry name" value="RmlC-like_jellyroll"/>
</dbReference>
<dbReference type="SMART" id="SM00342">
    <property type="entry name" value="HTH_ARAC"/>
    <property type="match status" value="1"/>
</dbReference>
<dbReference type="GO" id="GO:0043565">
    <property type="term" value="F:sequence-specific DNA binding"/>
    <property type="evidence" value="ECO:0007669"/>
    <property type="project" value="InterPro"/>
</dbReference>
<dbReference type="Gene3D" id="2.60.120.10">
    <property type="entry name" value="Jelly Rolls"/>
    <property type="match status" value="1"/>
</dbReference>
<dbReference type="SUPFAM" id="SSF51215">
    <property type="entry name" value="Regulatory protein AraC"/>
    <property type="match status" value="1"/>
</dbReference>
<dbReference type="AlphaFoldDB" id="A0A939CGX8"/>